<sequence length="163" mass="18327">MSLKRIAQEYTNLQSDPLEACSAAPANDDNLQQWNAMITGPQDTPYAQGTFRVNIHFPDNYPRSAPHVNFSTLTFHPNISVQGEVRLAELEELQWSPAFTVRTVLISLQAMLSDPNTSGGCVLNEEAAKLYLEDHSEFEEKARQWTMSYANAKEKESHRGVDV</sequence>
<evidence type="ECO:0000259" key="2">
    <source>
        <dbReference type="PROSITE" id="PS50127"/>
    </source>
</evidence>
<evidence type="ECO:0000313" key="4">
    <source>
        <dbReference type="Proteomes" id="UP000030672"/>
    </source>
</evidence>
<dbReference type="SUPFAM" id="SSF54495">
    <property type="entry name" value="UBC-like"/>
    <property type="match status" value="1"/>
</dbReference>
<dbReference type="EMBL" id="KL584909">
    <property type="protein sequence ID" value="KEQ57500.1"/>
    <property type="molecule type" value="Genomic_DNA"/>
</dbReference>
<dbReference type="Pfam" id="PF00179">
    <property type="entry name" value="UQ_con"/>
    <property type="match status" value="1"/>
</dbReference>
<dbReference type="SMART" id="SM00212">
    <property type="entry name" value="UBCc"/>
    <property type="match status" value="1"/>
</dbReference>
<keyword evidence="1" id="KW-0833">Ubl conjugation pathway</keyword>
<dbReference type="PROSITE" id="PS50127">
    <property type="entry name" value="UBC_2"/>
    <property type="match status" value="1"/>
</dbReference>
<keyword evidence="4" id="KW-1185">Reference proteome</keyword>
<feature type="domain" description="UBC core" evidence="2">
    <location>
        <begin position="1"/>
        <end position="151"/>
    </location>
</feature>
<dbReference type="Proteomes" id="UP000030672">
    <property type="component" value="Unassembled WGS sequence"/>
</dbReference>
<dbReference type="InterPro" id="IPR050113">
    <property type="entry name" value="Ub_conjugating_enzyme"/>
</dbReference>
<dbReference type="InterPro" id="IPR016135">
    <property type="entry name" value="UBQ-conjugating_enzyme/RWD"/>
</dbReference>
<accession>A0A074VA41</accession>
<evidence type="ECO:0000313" key="3">
    <source>
        <dbReference type="EMBL" id="KEQ57500.1"/>
    </source>
</evidence>
<dbReference type="RefSeq" id="XP_040874524.1">
    <property type="nucleotide sequence ID" value="XM_041023919.1"/>
</dbReference>
<dbReference type="STRING" id="1043003.A0A074VA41"/>
<dbReference type="InterPro" id="IPR000608">
    <property type="entry name" value="UBC"/>
</dbReference>
<reference evidence="3 4" key="1">
    <citation type="journal article" date="2014" name="BMC Genomics">
        <title>Genome sequencing of four Aureobasidium pullulans varieties: biotechnological potential, stress tolerance, and description of new species.</title>
        <authorList>
            <person name="Gostin Ar C."/>
            <person name="Ohm R.A."/>
            <person name="Kogej T."/>
            <person name="Sonjak S."/>
            <person name="Turk M."/>
            <person name="Zajc J."/>
            <person name="Zalar P."/>
            <person name="Grube M."/>
            <person name="Sun H."/>
            <person name="Han J."/>
            <person name="Sharma A."/>
            <person name="Chiniquy J."/>
            <person name="Ngan C.Y."/>
            <person name="Lipzen A."/>
            <person name="Barry K."/>
            <person name="Grigoriev I.V."/>
            <person name="Gunde-Cimerman N."/>
        </authorList>
    </citation>
    <scope>NUCLEOTIDE SEQUENCE [LARGE SCALE GENOMIC DNA]</scope>
    <source>
        <strain evidence="3 4">CBS 110374</strain>
    </source>
</reference>
<dbReference type="Gene3D" id="3.10.110.10">
    <property type="entry name" value="Ubiquitin Conjugating Enzyme"/>
    <property type="match status" value="1"/>
</dbReference>
<organism evidence="3 4">
    <name type="scientific">Aureobasidium melanogenum (strain CBS 110374)</name>
    <name type="common">Aureobasidium pullulans var. melanogenum</name>
    <dbReference type="NCBI Taxonomy" id="1043003"/>
    <lineage>
        <taxon>Eukaryota</taxon>
        <taxon>Fungi</taxon>
        <taxon>Dikarya</taxon>
        <taxon>Ascomycota</taxon>
        <taxon>Pezizomycotina</taxon>
        <taxon>Dothideomycetes</taxon>
        <taxon>Dothideomycetidae</taxon>
        <taxon>Dothideales</taxon>
        <taxon>Saccotheciaceae</taxon>
        <taxon>Aureobasidium</taxon>
    </lineage>
</organism>
<dbReference type="GeneID" id="63917292"/>
<dbReference type="HOGENOM" id="CLU_030988_13_3_1"/>
<name>A0A074VA41_AURM1</name>
<evidence type="ECO:0000256" key="1">
    <source>
        <dbReference type="ARBA" id="ARBA00022786"/>
    </source>
</evidence>
<dbReference type="PANTHER" id="PTHR24067">
    <property type="entry name" value="UBIQUITIN-CONJUGATING ENZYME E2"/>
    <property type="match status" value="1"/>
</dbReference>
<protein>
    <submittedName>
        <fullName evidence="3">Ubiquitin-conjugating enzyme E2</fullName>
    </submittedName>
</protein>
<gene>
    <name evidence="3" type="ORF">M437DRAFT_61335</name>
</gene>
<dbReference type="AlphaFoldDB" id="A0A074VA41"/>
<proteinExistence type="predicted"/>